<dbReference type="HOGENOM" id="CLU_1257484_0_0_1"/>
<reference evidence="2" key="2">
    <citation type="submission" date="2015-02" db="UniProtKB">
        <authorList>
            <consortium name="EnsemblMetazoa"/>
        </authorList>
    </citation>
    <scope>IDENTIFICATION</scope>
</reference>
<dbReference type="AlphaFoldDB" id="T1IV75"/>
<protein>
    <submittedName>
        <fullName evidence="2">Uncharacterized protein</fullName>
    </submittedName>
</protein>
<evidence type="ECO:0000313" key="3">
    <source>
        <dbReference type="Proteomes" id="UP000014500"/>
    </source>
</evidence>
<organism evidence="2 3">
    <name type="scientific">Strigamia maritima</name>
    <name type="common">European centipede</name>
    <name type="synonym">Geophilus maritimus</name>
    <dbReference type="NCBI Taxonomy" id="126957"/>
    <lineage>
        <taxon>Eukaryota</taxon>
        <taxon>Metazoa</taxon>
        <taxon>Ecdysozoa</taxon>
        <taxon>Arthropoda</taxon>
        <taxon>Myriapoda</taxon>
        <taxon>Chilopoda</taxon>
        <taxon>Pleurostigmophora</taxon>
        <taxon>Geophilomorpha</taxon>
        <taxon>Linotaeniidae</taxon>
        <taxon>Strigamia</taxon>
    </lineage>
</organism>
<dbReference type="Proteomes" id="UP000014500">
    <property type="component" value="Unassembled WGS sequence"/>
</dbReference>
<dbReference type="STRING" id="126957.T1IV75"/>
<dbReference type="SUPFAM" id="SSF82199">
    <property type="entry name" value="SET domain"/>
    <property type="match status" value="1"/>
</dbReference>
<sequence>MYGLCAIFHKELSLASTYIGEVISDSEADQRDDDLDNRRQPPPATHMSVPPVCANQTRPMDGPWRLNQSPCGRSNITMLQPNLWTCSHCTRSWRRGLENWEPGLHREYQGAVRAKPLHVCTVLVKVFVDYQDLRFPRIAFFSSRNIKAYEELGFDYGEKFWIIKYKTFTCMCHSDMCKYSSHRIQELLIKYSKTSADGTPRVQPYFVPSAEVSRPQRDPP</sequence>
<dbReference type="GO" id="GO:0046974">
    <property type="term" value="F:histone H3K9 methyltransferase activity"/>
    <property type="evidence" value="ECO:0007669"/>
    <property type="project" value="TreeGrafter"/>
</dbReference>
<dbReference type="PANTHER" id="PTHR46307">
    <property type="entry name" value="G9A, ISOFORM B"/>
    <property type="match status" value="1"/>
</dbReference>
<dbReference type="EnsemblMetazoa" id="SMAR005068-RA">
    <property type="protein sequence ID" value="SMAR005068-PA"/>
    <property type="gene ID" value="SMAR005068"/>
</dbReference>
<accession>T1IV75</accession>
<feature type="region of interest" description="Disordered" evidence="1">
    <location>
        <begin position="25"/>
        <end position="50"/>
    </location>
</feature>
<dbReference type="InterPro" id="IPR046341">
    <property type="entry name" value="SET_dom_sf"/>
</dbReference>
<dbReference type="GO" id="GO:0000785">
    <property type="term" value="C:chromatin"/>
    <property type="evidence" value="ECO:0007669"/>
    <property type="project" value="TreeGrafter"/>
</dbReference>
<dbReference type="GO" id="GO:0005634">
    <property type="term" value="C:nucleus"/>
    <property type="evidence" value="ECO:0007669"/>
    <property type="project" value="TreeGrafter"/>
</dbReference>
<evidence type="ECO:0000313" key="2">
    <source>
        <dbReference type="EnsemblMetazoa" id="SMAR005068-PA"/>
    </source>
</evidence>
<dbReference type="GO" id="GO:0000122">
    <property type="term" value="P:negative regulation of transcription by RNA polymerase II"/>
    <property type="evidence" value="ECO:0007669"/>
    <property type="project" value="TreeGrafter"/>
</dbReference>
<name>T1IV75_STRMM</name>
<proteinExistence type="predicted"/>
<reference evidence="3" key="1">
    <citation type="submission" date="2011-05" db="EMBL/GenBank/DDBJ databases">
        <authorList>
            <person name="Richards S.R."/>
            <person name="Qu J."/>
            <person name="Jiang H."/>
            <person name="Jhangiani S.N."/>
            <person name="Agravi P."/>
            <person name="Goodspeed R."/>
            <person name="Gross S."/>
            <person name="Mandapat C."/>
            <person name="Jackson L."/>
            <person name="Mathew T."/>
            <person name="Pu L."/>
            <person name="Thornton R."/>
            <person name="Saada N."/>
            <person name="Wilczek-Boney K.B."/>
            <person name="Lee S."/>
            <person name="Kovar C."/>
            <person name="Wu Y."/>
            <person name="Scherer S.E."/>
            <person name="Worley K.C."/>
            <person name="Muzny D.M."/>
            <person name="Gibbs R."/>
        </authorList>
    </citation>
    <scope>NUCLEOTIDE SEQUENCE</scope>
    <source>
        <strain evidence="3">Brora</strain>
    </source>
</reference>
<dbReference type="PANTHER" id="PTHR46307:SF4">
    <property type="entry name" value="G9A, ISOFORM B"/>
    <property type="match status" value="1"/>
</dbReference>
<dbReference type="EMBL" id="AFFK01019684">
    <property type="status" value="NOT_ANNOTATED_CDS"/>
    <property type="molecule type" value="Genomic_DNA"/>
</dbReference>
<dbReference type="Gene3D" id="2.170.270.10">
    <property type="entry name" value="SET domain"/>
    <property type="match status" value="1"/>
</dbReference>
<dbReference type="GO" id="GO:0002039">
    <property type="term" value="F:p53 binding"/>
    <property type="evidence" value="ECO:0007669"/>
    <property type="project" value="InterPro"/>
</dbReference>
<evidence type="ECO:0000256" key="1">
    <source>
        <dbReference type="SAM" id="MobiDB-lite"/>
    </source>
</evidence>
<dbReference type="InterPro" id="IPR043550">
    <property type="entry name" value="EHMT1/EHMT2"/>
</dbReference>
<dbReference type="eggNOG" id="KOG1082">
    <property type="taxonomic scope" value="Eukaryota"/>
</dbReference>
<feature type="compositionally biased region" description="Acidic residues" evidence="1">
    <location>
        <begin position="25"/>
        <end position="35"/>
    </location>
</feature>
<keyword evidence="3" id="KW-1185">Reference proteome</keyword>